<comment type="catalytic activity">
    <reaction evidence="5 6">
        <text>adenine + H2O + H(+) = hypoxanthine + NH4(+)</text>
        <dbReference type="Rhea" id="RHEA:23688"/>
        <dbReference type="ChEBI" id="CHEBI:15377"/>
        <dbReference type="ChEBI" id="CHEBI:15378"/>
        <dbReference type="ChEBI" id="CHEBI:16708"/>
        <dbReference type="ChEBI" id="CHEBI:17368"/>
        <dbReference type="ChEBI" id="CHEBI:28938"/>
        <dbReference type="EC" id="3.5.4.2"/>
    </reaction>
</comment>
<keyword evidence="3 6" id="KW-0378">Hydrolase</keyword>
<dbReference type="CDD" id="cd01295">
    <property type="entry name" value="AdeC"/>
    <property type="match status" value="1"/>
</dbReference>
<feature type="domain" description="Amidohydrolase-related" evidence="7">
    <location>
        <begin position="55"/>
        <end position="337"/>
    </location>
</feature>
<reference evidence="9 10" key="1">
    <citation type="submission" date="2018-04" db="EMBL/GenBank/DDBJ databases">
        <title>Genomic Encyclopedia of Type Strains, Phase IV (KMG-IV): sequencing the most valuable type-strain genomes for metagenomic binning, comparative biology and taxonomic classification.</title>
        <authorList>
            <person name="Goeker M."/>
        </authorList>
    </citation>
    <scope>NUCLEOTIDE SEQUENCE [LARGE SCALE GENOMIC DNA]</scope>
    <source>
        <strain evidence="9 10">DSM 28795</strain>
    </source>
</reference>
<keyword evidence="10" id="KW-1185">Reference proteome</keyword>
<accession>A0A2U1DC16</accession>
<dbReference type="OrthoDB" id="9775607at2"/>
<evidence type="ECO:0000256" key="2">
    <source>
        <dbReference type="ARBA" id="ARBA00012782"/>
    </source>
</evidence>
<comment type="caution">
    <text evidence="9">The sequence shown here is derived from an EMBL/GenBank/DDBJ whole genome shotgun (WGS) entry which is preliminary data.</text>
</comment>
<evidence type="ECO:0000256" key="6">
    <source>
        <dbReference type="HAMAP-Rule" id="MF_01518"/>
    </source>
</evidence>
<organism evidence="9 10">
    <name type="scientific">Convivina intestini</name>
    <dbReference type="NCBI Taxonomy" id="1505726"/>
    <lineage>
        <taxon>Bacteria</taxon>
        <taxon>Bacillati</taxon>
        <taxon>Bacillota</taxon>
        <taxon>Bacilli</taxon>
        <taxon>Lactobacillales</taxon>
        <taxon>Lactobacillaceae</taxon>
        <taxon>Convivina</taxon>
    </lineage>
</organism>
<dbReference type="InterPro" id="IPR032466">
    <property type="entry name" value="Metal_Hydrolase"/>
</dbReference>
<evidence type="ECO:0000259" key="8">
    <source>
        <dbReference type="Pfam" id="PF13382"/>
    </source>
</evidence>
<evidence type="ECO:0000313" key="9">
    <source>
        <dbReference type="EMBL" id="PVY85211.1"/>
    </source>
</evidence>
<dbReference type="InterPro" id="IPR006679">
    <property type="entry name" value="Adenine_deam"/>
</dbReference>
<dbReference type="InterPro" id="IPR006680">
    <property type="entry name" value="Amidohydro-rel"/>
</dbReference>
<evidence type="ECO:0000259" key="7">
    <source>
        <dbReference type="Pfam" id="PF01979"/>
    </source>
</evidence>
<evidence type="ECO:0000256" key="1">
    <source>
        <dbReference type="ARBA" id="ARBA00006773"/>
    </source>
</evidence>
<dbReference type="InterPro" id="IPR011059">
    <property type="entry name" value="Metal-dep_hydrolase_composite"/>
</dbReference>
<dbReference type="PANTHER" id="PTHR11113:SF2">
    <property type="entry name" value="ADENINE DEAMINASE"/>
    <property type="match status" value="1"/>
</dbReference>
<evidence type="ECO:0000256" key="5">
    <source>
        <dbReference type="ARBA" id="ARBA00047720"/>
    </source>
</evidence>
<evidence type="ECO:0000256" key="4">
    <source>
        <dbReference type="ARBA" id="ARBA00023211"/>
    </source>
</evidence>
<evidence type="ECO:0000313" key="10">
    <source>
        <dbReference type="Proteomes" id="UP000245433"/>
    </source>
</evidence>
<dbReference type="Pfam" id="PF13382">
    <property type="entry name" value="Adenine_deam_C"/>
    <property type="match status" value="1"/>
</dbReference>
<comment type="similarity">
    <text evidence="1 6">Belongs to the metallo-dependent hydrolases superfamily. Adenine deaminase family.</text>
</comment>
<comment type="cofactor">
    <cofactor evidence="6">
        <name>Mn(2+)</name>
        <dbReference type="ChEBI" id="CHEBI:29035"/>
    </cofactor>
</comment>
<feature type="domain" description="Adenine deaminase C-terminal" evidence="8">
    <location>
        <begin position="382"/>
        <end position="545"/>
    </location>
</feature>
<dbReference type="SUPFAM" id="SSF51556">
    <property type="entry name" value="Metallo-dependent hydrolases"/>
    <property type="match status" value="1"/>
</dbReference>
<dbReference type="HAMAP" id="MF_01518">
    <property type="entry name" value="Adenine_deamin"/>
    <property type="match status" value="1"/>
</dbReference>
<dbReference type="PANTHER" id="PTHR11113">
    <property type="entry name" value="N-ACETYLGLUCOSAMINE-6-PHOSPHATE DEACETYLASE"/>
    <property type="match status" value="1"/>
</dbReference>
<dbReference type="Gene3D" id="3.20.20.140">
    <property type="entry name" value="Metal-dependent hydrolases"/>
    <property type="match status" value="1"/>
</dbReference>
<dbReference type="Proteomes" id="UP000245433">
    <property type="component" value="Unassembled WGS sequence"/>
</dbReference>
<dbReference type="EMBL" id="QEKT01000002">
    <property type="protein sequence ID" value="PVY85211.1"/>
    <property type="molecule type" value="Genomic_DNA"/>
</dbReference>
<gene>
    <name evidence="6" type="primary">ade</name>
    <name evidence="9" type="ORF">C7384_10227</name>
</gene>
<proteinExistence type="inferred from homology"/>
<keyword evidence="4 6" id="KW-0464">Manganese</keyword>
<dbReference type="GO" id="GO:0006146">
    <property type="term" value="P:adenine catabolic process"/>
    <property type="evidence" value="ECO:0007669"/>
    <property type="project" value="InterPro"/>
</dbReference>
<sequence>MGTTISWKIINGQILDVFNQEFIKTDLWIDGETIVYCGKRDDWQAQQTYDANGAYIVPGFIDGHVHIESSLLTPSEFGRLSLQNGVTRIFADPHEIASVAGKKGIDYMLAASQDTPLHIHYMLPSSVPAAPFEHAGATLKAADLKPFYDNPQVNGLAEVMDYPAVANQDDDMLTKIKDAQAAGKHADGHGAGLTPAQLAVYRKYGIDTDHEASTAQAALDRVRAGFNVFVREGTVERDELALLPAITEKNEDRFSFATDDKTAGDIYHEGSINYNVKLALQAGLDPALVYKMASYNAAQAQHIDQVGAIAPGYVADLLIIEPGQEVTIKDVMVAGQWFENQAQPILSLVDRRFNFTLALADLALPLQAQKSANVIKIMPHHITTKHLRVPVPVEDGYFVPNQNFTKVVVVERYHNLGYGLGIIQGLAIHQGAIASSIAHDSHNIIAAGDNDADIFLAIQTLKDIGGGQVVVHQGQITTLPLTIGGLMSDQPFETVIKQHQELLTAFSTLSDLAFDPFLTLSFMALPVIPSLKITDQGLFDFEQFKFIKIQEV</sequence>
<dbReference type="NCBIfam" id="TIGR01178">
    <property type="entry name" value="ade"/>
    <property type="match status" value="1"/>
</dbReference>
<dbReference type="AlphaFoldDB" id="A0A2U1DC16"/>
<dbReference type="GO" id="GO:0000034">
    <property type="term" value="F:adenine deaminase activity"/>
    <property type="evidence" value="ECO:0007669"/>
    <property type="project" value="UniProtKB-UniRule"/>
</dbReference>
<protein>
    <recommendedName>
        <fullName evidence="2 6">Adenine deaminase</fullName>
        <shortName evidence="6">Adenase</shortName>
        <shortName evidence="6">Adenine aminase</shortName>
        <ecNumber evidence="2 6">3.5.4.2</ecNumber>
    </recommendedName>
</protein>
<dbReference type="SUPFAM" id="SSF51338">
    <property type="entry name" value="Composite domain of metallo-dependent hydrolases"/>
    <property type="match status" value="1"/>
</dbReference>
<dbReference type="RefSeq" id="WP_089939470.1">
    <property type="nucleotide sequence ID" value="NZ_CAKOEW010000007.1"/>
</dbReference>
<dbReference type="InterPro" id="IPR026912">
    <property type="entry name" value="Adenine_deam_C"/>
</dbReference>
<dbReference type="Pfam" id="PF01979">
    <property type="entry name" value="Amidohydro_1"/>
    <property type="match status" value="1"/>
</dbReference>
<name>A0A2U1DC16_9LACO</name>
<evidence type="ECO:0000256" key="3">
    <source>
        <dbReference type="ARBA" id="ARBA00022801"/>
    </source>
</evidence>
<dbReference type="Gene3D" id="2.30.40.10">
    <property type="entry name" value="Urease, subunit C, domain 1"/>
    <property type="match status" value="1"/>
</dbReference>
<dbReference type="EC" id="3.5.4.2" evidence="2 6"/>